<dbReference type="InterPro" id="IPR039424">
    <property type="entry name" value="SBP_5"/>
</dbReference>
<comment type="similarity">
    <text evidence="2">Belongs to the bacterial solute-binding protein 5 family.</text>
</comment>
<evidence type="ECO:0000256" key="1">
    <source>
        <dbReference type="ARBA" id="ARBA00004418"/>
    </source>
</evidence>
<dbReference type="EMBL" id="QKZL01000012">
    <property type="protein sequence ID" value="PZX14931.1"/>
    <property type="molecule type" value="Genomic_DNA"/>
</dbReference>
<proteinExistence type="inferred from homology"/>
<name>A0A2W7N4C8_9RHOB</name>
<dbReference type="PANTHER" id="PTHR30290">
    <property type="entry name" value="PERIPLASMIC BINDING COMPONENT OF ABC TRANSPORTER"/>
    <property type="match status" value="1"/>
</dbReference>
<feature type="chain" id="PRO_5016141637" evidence="5">
    <location>
        <begin position="24"/>
        <end position="536"/>
    </location>
</feature>
<dbReference type="GO" id="GO:1904680">
    <property type="term" value="F:peptide transmembrane transporter activity"/>
    <property type="evidence" value="ECO:0007669"/>
    <property type="project" value="TreeGrafter"/>
</dbReference>
<dbReference type="InterPro" id="IPR030678">
    <property type="entry name" value="Peptide/Ni-bd"/>
</dbReference>
<accession>A0A2W7N4C8</accession>
<keyword evidence="4 5" id="KW-0732">Signal</keyword>
<sequence>MMRASAIPILAGLAAATVPPVAAQDLSVGLKSEATSIDPQYHSLSTNNQVLQTIFEPLTSQNAVQELEPLLATSWEATDDTTWRFELRDDVTFHDGTPFTANDVIYTFCRVPMVQNSPSSFTLYMSSITSMTAEDDHTLIMETAEPNPLLPTDIVVLPILSAKALGGGDDITFAPNGECEGMGDVPQSPAFNDPEIAVGTGPYTFESWNRGNSLTLARYDDYWDGTPDWETVTLRPITSDGPRVASLLAGDVDMIENPPIQDVPRIEGEGFKVVSSLSNRIIYLHMFQDPEAEAPGISSPNGENPLLDPRVREAISLSINREAIAERIMGGYAEPAGELLPPPMFGTSGRDVDPYDPERAKELLAEAGYEDGFTVTLGAPNDRYINDEQIAQAIAQMLAQIGVTVNVDAMTASQFFSRRNNQDFPLWLAGWGAASGEMSSPLRSLVASWNPEAGLGTTNPGRYSNSEVDGLIVEAMATLDDAERESLLQEAETIALDEYGIIPLHYEVTVWAMAPELSYEPRRDQYTLVSEIKPAE</sequence>
<dbReference type="PIRSF" id="PIRSF002741">
    <property type="entry name" value="MppA"/>
    <property type="match status" value="1"/>
</dbReference>
<dbReference type="Proteomes" id="UP000248916">
    <property type="component" value="Unassembled WGS sequence"/>
</dbReference>
<comment type="caution">
    <text evidence="7">The sequence shown here is derived from an EMBL/GenBank/DDBJ whole genome shotgun (WGS) entry which is preliminary data.</text>
</comment>
<evidence type="ECO:0000259" key="6">
    <source>
        <dbReference type="Pfam" id="PF00496"/>
    </source>
</evidence>
<organism evidence="7 8">
    <name type="scientific">Palleronia aestuarii</name>
    <dbReference type="NCBI Taxonomy" id="568105"/>
    <lineage>
        <taxon>Bacteria</taxon>
        <taxon>Pseudomonadati</taxon>
        <taxon>Pseudomonadota</taxon>
        <taxon>Alphaproteobacteria</taxon>
        <taxon>Rhodobacterales</taxon>
        <taxon>Roseobacteraceae</taxon>
        <taxon>Palleronia</taxon>
    </lineage>
</organism>
<dbReference type="CDD" id="cd08498">
    <property type="entry name" value="PBP2_NikA_DppA_OppA_like_2"/>
    <property type="match status" value="1"/>
</dbReference>
<feature type="signal peptide" evidence="5">
    <location>
        <begin position="1"/>
        <end position="23"/>
    </location>
</feature>
<dbReference type="PANTHER" id="PTHR30290:SF9">
    <property type="entry name" value="OLIGOPEPTIDE-BINDING PROTEIN APPA"/>
    <property type="match status" value="1"/>
</dbReference>
<comment type="subcellular location">
    <subcellularLocation>
        <location evidence="1">Periplasm</location>
    </subcellularLocation>
</comment>
<dbReference type="GO" id="GO:0030288">
    <property type="term" value="C:outer membrane-bounded periplasmic space"/>
    <property type="evidence" value="ECO:0007669"/>
    <property type="project" value="UniProtKB-ARBA"/>
</dbReference>
<protein>
    <submittedName>
        <fullName evidence="7">Peptide/nickel transport system substrate-binding protein</fullName>
    </submittedName>
</protein>
<gene>
    <name evidence="7" type="ORF">LX81_02782</name>
</gene>
<evidence type="ECO:0000256" key="3">
    <source>
        <dbReference type="ARBA" id="ARBA00022448"/>
    </source>
</evidence>
<dbReference type="Gene3D" id="3.40.190.10">
    <property type="entry name" value="Periplasmic binding protein-like II"/>
    <property type="match status" value="1"/>
</dbReference>
<evidence type="ECO:0000313" key="7">
    <source>
        <dbReference type="EMBL" id="PZX14931.1"/>
    </source>
</evidence>
<keyword evidence="3" id="KW-0813">Transport</keyword>
<dbReference type="GO" id="GO:0043190">
    <property type="term" value="C:ATP-binding cassette (ABC) transporter complex"/>
    <property type="evidence" value="ECO:0007669"/>
    <property type="project" value="InterPro"/>
</dbReference>
<keyword evidence="8" id="KW-1185">Reference proteome</keyword>
<evidence type="ECO:0000256" key="5">
    <source>
        <dbReference type="SAM" id="SignalP"/>
    </source>
</evidence>
<evidence type="ECO:0000256" key="4">
    <source>
        <dbReference type="ARBA" id="ARBA00022729"/>
    </source>
</evidence>
<dbReference type="Pfam" id="PF00496">
    <property type="entry name" value="SBP_bac_5"/>
    <property type="match status" value="1"/>
</dbReference>
<dbReference type="RefSeq" id="WP_111537887.1">
    <property type="nucleotide sequence ID" value="NZ_QKZL01000012.1"/>
</dbReference>
<evidence type="ECO:0000256" key="2">
    <source>
        <dbReference type="ARBA" id="ARBA00005695"/>
    </source>
</evidence>
<dbReference type="OrthoDB" id="9803988at2"/>
<dbReference type="Gene3D" id="3.10.105.10">
    <property type="entry name" value="Dipeptide-binding Protein, Domain 3"/>
    <property type="match status" value="1"/>
</dbReference>
<reference evidence="7 8" key="1">
    <citation type="submission" date="2018-06" db="EMBL/GenBank/DDBJ databases">
        <title>Genomic Encyclopedia of Archaeal and Bacterial Type Strains, Phase II (KMG-II): from individual species to whole genera.</title>
        <authorList>
            <person name="Goeker M."/>
        </authorList>
    </citation>
    <scope>NUCLEOTIDE SEQUENCE [LARGE SCALE GENOMIC DNA]</scope>
    <source>
        <strain evidence="7 8">DSM 22009</strain>
    </source>
</reference>
<evidence type="ECO:0000313" key="8">
    <source>
        <dbReference type="Proteomes" id="UP000248916"/>
    </source>
</evidence>
<feature type="domain" description="Solute-binding protein family 5" evidence="6">
    <location>
        <begin position="66"/>
        <end position="448"/>
    </location>
</feature>
<dbReference type="AlphaFoldDB" id="A0A2W7N4C8"/>
<dbReference type="InterPro" id="IPR000914">
    <property type="entry name" value="SBP_5_dom"/>
</dbReference>
<dbReference type="GO" id="GO:0015833">
    <property type="term" value="P:peptide transport"/>
    <property type="evidence" value="ECO:0007669"/>
    <property type="project" value="TreeGrafter"/>
</dbReference>
<dbReference type="SUPFAM" id="SSF53850">
    <property type="entry name" value="Periplasmic binding protein-like II"/>
    <property type="match status" value="1"/>
</dbReference>